<gene>
    <name evidence="2" type="ORF">CSUI_000515</name>
</gene>
<keyword evidence="1 2" id="KW-0812">Transmembrane</keyword>
<name>A0A2C6LFX9_9APIC</name>
<dbReference type="RefSeq" id="XP_067927278.1">
    <property type="nucleotide sequence ID" value="XM_068060749.1"/>
</dbReference>
<dbReference type="VEuPathDB" id="ToxoDB:CSUI_000515"/>
<dbReference type="GeneID" id="94423960"/>
<feature type="transmembrane region" description="Helical" evidence="1">
    <location>
        <begin position="83"/>
        <end position="108"/>
    </location>
</feature>
<keyword evidence="1" id="KW-0472">Membrane</keyword>
<keyword evidence="1" id="KW-1133">Transmembrane helix</keyword>
<dbReference type="EMBL" id="MIGC01000190">
    <property type="protein sequence ID" value="PHJ25632.1"/>
    <property type="molecule type" value="Genomic_DNA"/>
</dbReference>
<organism evidence="2 3">
    <name type="scientific">Cystoisospora suis</name>
    <dbReference type="NCBI Taxonomy" id="483139"/>
    <lineage>
        <taxon>Eukaryota</taxon>
        <taxon>Sar</taxon>
        <taxon>Alveolata</taxon>
        <taxon>Apicomplexa</taxon>
        <taxon>Conoidasida</taxon>
        <taxon>Coccidia</taxon>
        <taxon>Eucoccidiorida</taxon>
        <taxon>Eimeriorina</taxon>
        <taxon>Sarcocystidae</taxon>
        <taxon>Cystoisospora</taxon>
    </lineage>
</organism>
<feature type="transmembrane region" description="Helical" evidence="1">
    <location>
        <begin position="53"/>
        <end position="77"/>
    </location>
</feature>
<feature type="transmembrane region" description="Helical" evidence="1">
    <location>
        <begin position="120"/>
        <end position="145"/>
    </location>
</feature>
<dbReference type="OrthoDB" id="328897at2759"/>
<comment type="caution">
    <text evidence="2">The sequence shown here is derived from an EMBL/GenBank/DDBJ whole genome shotgun (WGS) entry which is preliminary data.</text>
</comment>
<evidence type="ECO:0000313" key="3">
    <source>
        <dbReference type="Proteomes" id="UP000221165"/>
    </source>
</evidence>
<evidence type="ECO:0000313" key="2">
    <source>
        <dbReference type="EMBL" id="PHJ25632.1"/>
    </source>
</evidence>
<dbReference type="AlphaFoldDB" id="A0A2C6LFX9"/>
<dbReference type="Proteomes" id="UP000221165">
    <property type="component" value="Unassembled WGS sequence"/>
</dbReference>
<reference evidence="2 3" key="1">
    <citation type="journal article" date="2017" name="Int. J. Parasitol.">
        <title>The genome of the protozoan parasite Cystoisospora suis and a reverse vaccinology approach to identify vaccine candidates.</title>
        <authorList>
            <person name="Palmieri N."/>
            <person name="Shrestha A."/>
            <person name="Ruttkowski B."/>
            <person name="Beck T."/>
            <person name="Vogl C."/>
            <person name="Tomley F."/>
            <person name="Blake D.P."/>
            <person name="Joachim A."/>
        </authorList>
    </citation>
    <scope>NUCLEOTIDE SEQUENCE [LARGE SCALE GENOMIC DNA]</scope>
    <source>
        <strain evidence="2 3">Wien I</strain>
    </source>
</reference>
<accession>A0A2C6LFX9</accession>
<evidence type="ECO:0000256" key="1">
    <source>
        <dbReference type="SAM" id="Phobius"/>
    </source>
</evidence>
<sequence length="226" mass="25816">MSFILEEGPLSEGSPREQEAWLATRDTIDRPLPAYQYEHIEAKDAERLRRTLISLWIINGLLQGLTLTLVILASILSRRGRESMWLLAVALINTFILALALGIGIWGMRGRNERLIKHCSSMLIALCCLLILEWCFELLYVLVVSRRSGVWQKHGTYTPQEIWEYNSWILGLMLVDLLSITFCYTTSHKAWQLAKTLEMQRQTEAEKLKSEAGAAAYGTFGRKEGR</sequence>
<keyword evidence="3" id="KW-1185">Reference proteome</keyword>
<proteinExistence type="predicted"/>
<protein>
    <submittedName>
        <fullName evidence="2">Transmembrane protein</fullName>
    </submittedName>
</protein>